<feature type="binding site" description="axial binding residue" evidence="6">
    <location>
        <position position="146"/>
    </location>
    <ligand>
        <name>heme c</name>
        <dbReference type="ChEBI" id="CHEBI:61717"/>
    </ligand>
    <ligandPart>
        <name>Fe</name>
        <dbReference type="ChEBI" id="CHEBI:18248"/>
    </ligandPart>
</feature>
<evidence type="ECO:0000256" key="6">
    <source>
        <dbReference type="PIRSR" id="PIRSR000027-1"/>
    </source>
</evidence>
<feature type="binding site" description="covalent" evidence="7">
    <location>
        <position position="142"/>
    </location>
    <ligand>
        <name>heme c</name>
        <dbReference type="ChEBI" id="CHEBI:61717"/>
    </ligand>
</feature>
<dbReference type="GO" id="GO:0042597">
    <property type="term" value="C:periplasmic space"/>
    <property type="evidence" value="ECO:0007669"/>
    <property type="project" value="InterPro"/>
</dbReference>
<gene>
    <name evidence="9" type="ORF">C4N9_03980</name>
</gene>
<evidence type="ECO:0000313" key="9">
    <source>
        <dbReference type="EMBL" id="PWE30922.1"/>
    </source>
</evidence>
<protein>
    <submittedName>
        <fullName evidence="9">Cytochrome C554</fullName>
    </submittedName>
</protein>
<feature type="binding site" description="covalent" evidence="7">
    <location>
        <position position="145"/>
    </location>
    <ligand>
        <name>heme c</name>
        <dbReference type="ChEBI" id="CHEBI:61717"/>
    </ligand>
</feature>
<dbReference type="GO" id="GO:0005506">
    <property type="term" value="F:iron ion binding"/>
    <property type="evidence" value="ECO:0007669"/>
    <property type="project" value="InterPro"/>
</dbReference>
<sequence length="153" mass="16003">MFRYLSAAAIAAATLLPGLAQAQEATDPNVTARHAMMQLYAYNLGVLGGMAQARIEYDPELATEAATAIYHVSMAHADRMWPEGTEAGATEDSRALPAIWENRAEFDAAAEALTAAAESAMGTVGTDLASLQAGVGGIGQSCSGCHRTFRQPE</sequence>
<dbReference type="OrthoDB" id="7596534at2"/>
<evidence type="ECO:0000256" key="4">
    <source>
        <dbReference type="ARBA" id="ARBA00022982"/>
    </source>
</evidence>
<evidence type="ECO:0000256" key="8">
    <source>
        <dbReference type="SAM" id="SignalP"/>
    </source>
</evidence>
<dbReference type="SUPFAM" id="SSF47175">
    <property type="entry name" value="Cytochromes"/>
    <property type="match status" value="1"/>
</dbReference>
<feature type="chain" id="PRO_5015532309" evidence="8">
    <location>
        <begin position="23"/>
        <end position="153"/>
    </location>
</feature>
<accession>A0A2U2CGF2</accession>
<proteinExistence type="predicted"/>
<dbReference type="GO" id="GO:0020037">
    <property type="term" value="F:heme binding"/>
    <property type="evidence" value="ECO:0007669"/>
    <property type="project" value="InterPro"/>
</dbReference>
<evidence type="ECO:0000256" key="2">
    <source>
        <dbReference type="ARBA" id="ARBA00022617"/>
    </source>
</evidence>
<dbReference type="AlphaFoldDB" id="A0A2U2CGF2"/>
<evidence type="ECO:0000313" key="10">
    <source>
        <dbReference type="Proteomes" id="UP000244940"/>
    </source>
</evidence>
<dbReference type="GO" id="GO:0009055">
    <property type="term" value="F:electron transfer activity"/>
    <property type="evidence" value="ECO:0007669"/>
    <property type="project" value="InterPro"/>
</dbReference>
<evidence type="ECO:0000256" key="1">
    <source>
        <dbReference type="ARBA" id="ARBA00022448"/>
    </source>
</evidence>
<dbReference type="Pfam" id="PF01322">
    <property type="entry name" value="Cytochrom_C_2"/>
    <property type="match status" value="1"/>
</dbReference>
<dbReference type="PROSITE" id="PS51009">
    <property type="entry name" value="CYTCII"/>
    <property type="match status" value="1"/>
</dbReference>
<organism evidence="9 10">
    <name type="scientific">Pararhodobacter marinus</name>
    <dbReference type="NCBI Taxonomy" id="2184063"/>
    <lineage>
        <taxon>Bacteria</taxon>
        <taxon>Pseudomonadati</taxon>
        <taxon>Pseudomonadota</taxon>
        <taxon>Alphaproteobacteria</taxon>
        <taxon>Rhodobacterales</taxon>
        <taxon>Paracoccaceae</taxon>
        <taxon>Pararhodobacter</taxon>
    </lineage>
</organism>
<dbReference type="Gene3D" id="1.20.120.10">
    <property type="entry name" value="Cytochrome c/b562"/>
    <property type="match status" value="1"/>
</dbReference>
<dbReference type="Proteomes" id="UP000244940">
    <property type="component" value="Unassembled WGS sequence"/>
</dbReference>
<dbReference type="PIRSF" id="PIRSF000027">
    <property type="entry name" value="Cytc_c_prime"/>
    <property type="match status" value="1"/>
</dbReference>
<dbReference type="GeneID" id="94364039"/>
<keyword evidence="3 6" id="KW-0479">Metal-binding</keyword>
<comment type="caution">
    <text evidence="9">The sequence shown here is derived from an EMBL/GenBank/DDBJ whole genome shotgun (WGS) entry which is preliminary data.</text>
</comment>
<keyword evidence="10" id="KW-1185">Reference proteome</keyword>
<dbReference type="GO" id="GO:0022900">
    <property type="term" value="P:electron transport chain"/>
    <property type="evidence" value="ECO:0007669"/>
    <property type="project" value="InterPro"/>
</dbReference>
<evidence type="ECO:0000256" key="7">
    <source>
        <dbReference type="PIRSR" id="PIRSR000027-2"/>
    </source>
</evidence>
<keyword evidence="8" id="KW-0732">Signal</keyword>
<keyword evidence="2 7" id="KW-0349">Heme</keyword>
<dbReference type="InterPro" id="IPR012127">
    <property type="entry name" value="Cyt_c_prime"/>
</dbReference>
<keyword evidence="5 6" id="KW-0408">Iron</keyword>
<evidence type="ECO:0000256" key="3">
    <source>
        <dbReference type="ARBA" id="ARBA00022723"/>
    </source>
</evidence>
<dbReference type="RefSeq" id="WP_109532000.1">
    <property type="nucleotide sequence ID" value="NZ_CAXPUO010000016.1"/>
</dbReference>
<keyword evidence="1" id="KW-0813">Transport</keyword>
<evidence type="ECO:0000256" key="5">
    <source>
        <dbReference type="ARBA" id="ARBA00023004"/>
    </source>
</evidence>
<comment type="PTM">
    <text evidence="7">Binds 1 heme group per subunit.</text>
</comment>
<dbReference type="InterPro" id="IPR010980">
    <property type="entry name" value="Cyt_c/b562"/>
</dbReference>
<dbReference type="InterPro" id="IPR002321">
    <property type="entry name" value="Cyt_c_II"/>
</dbReference>
<reference evidence="9 10" key="1">
    <citation type="submission" date="2018-05" db="EMBL/GenBank/DDBJ databases">
        <title>Pararhodobacter marina sp. nov., isolated from deep-sea water of the Indian Ocean.</title>
        <authorList>
            <person name="Lai Q.Sr."/>
            <person name="Liu X."/>
            <person name="Shao Z."/>
        </authorList>
    </citation>
    <scope>NUCLEOTIDE SEQUENCE [LARGE SCALE GENOMIC DNA]</scope>
    <source>
        <strain evidence="9 10">CIC4N-9</strain>
    </source>
</reference>
<feature type="signal peptide" evidence="8">
    <location>
        <begin position="1"/>
        <end position="22"/>
    </location>
</feature>
<keyword evidence="4" id="KW-0249">Electron transport</keyword>
<dbReference type="EMBL" id="QEYD01000002">
    <property type="protein sequence ID" value="PWE30922.1"/>
    <property type="molecule type" value="Genomic_DNA"/>
</dbReference>
<name>A0A2U2CGF2_9RHOB</name>